<keyword evidence="1" id="KW-0732">Signal</keyword>
<protein>
    <submittedName>
        <fullName evidence="2">Uncharacterized protein</fullName>
    </submittedName>
</protein>
<keyword evidence="3" id="KW-1185">Reference proteome</keyword>
<proteinExistence type="predicted"/>
<sequence>MRQSGIILLTVLVVQAYSAPQFITFSEGKLGVNFGGYHAGVGLGGLAGGKGNTAGGLYAEAGTPFGPAAKAGLGGAVDGSSGTAGGLYAGATAGGNVNAAAGLGGAVAGGKAVGGGYSTAQSGGHSATSVLGGESGASGSAGFSVSAHKSVEVPVTVVKETEVSVIPVEEVKTVHKNVYGETKYEASNEITPVAKAAVEATANVNVNAQQGFAKEVSKWKRPYYSTPIIPPVFFQSLFSSLLGSPQRSYTPPMWLPPLNYNFKQVHVEPTEVVYVRKHKPHRHHVHKAVYVGGFVGAGGEVAAPETKTVYKTVQPIEKRVDVEAHAEAHGEAGAGYNGGYYQSPKVATVHKEVVVNAKPSTFFQDIFNIPISTLKAVSGFLTNTAENTGVSVQKSATFKAGGYSGFSGNAGYSGHSGYSSYY</sequence>
<gene>
    <name evidence="2" type="ORF">SPLIT_LOCUS1885</name>
</gene>
<organism evidence="2 3">
    <name type="scientific">Spodoptera littoralis</name>
    <name type="common">Egyptian cotton leafworm</name>
    <dbReference type="NCBI Taxonomy" id="7109"/>
    <lineage>
        <taxon>Eukaryota</taxon>
        <taxon>Metazoa</taxon>
        <taxon>Ecdysozoa</taxon>
        <taxon>Arthropoda</taxon>
        <taxon>Hexapoda</taxon>
        <taxon>Insecta</taxon>
        <taxon>Pterygota</taxon>
        <taxon>Neoptera</taxon>
        <taxon>Endopterygota</taxon>
        <taxon>Lepidoptera</taxon>
        <taxon>Glossata</taxon>
        <taxon>Ditrysia</taxon>
        <taxon>Noctuoidea</taxon>
        <taxon>Noctuidae</taxon>
        <taxon>Amphipyrinae</taxon>
        <taxon>Spodoptera</taxon>
    </lineage>
</organism>
<feature type="chain" id="PRO_5040384482" evidence="1">
    <location>
        <begin position="17"/>
        <end position="422"/>
    </location>
</feature>
<reference evidence="2" key="1">
    <citation type="submission" date="2022-02" db="EMBL/GenBank/DDBJ databases">
        <authorList>
            <person name="King R."/>
        </authorList>
    </citation>
    <scope>NUCLEOTIDE SEQUENCE</scope>
</reference>
<name>A0A9P0HW78_SPOLI</name>
<evidence type="ECO:0000313" key="3">
    <source>
        <dbReference type="Proteomes" id="UP001153321"/>
    </source>
</evidence>
<dbReference type="EMBL" id="LR824544">
    <property type="protein sequence ID" value="CAH1636523.1"/>
    <property type="molecule type" value="Genomic_DNA"/>
</dbReference>
<evidence type="ECO:0000256" key="1">
    <source>
        <dbReference type="SAM" id="SignalP"/>
    </source>
</evidence>
<dbReference type="Proteomes" id="UP001153321">
    <property type="component" value="Chromosome 13"/>
</dbReference>
<accession>A0A9P0HW78</accession>
<feature type="signal peptide" evidence="1">
    <location>
        <begin position="1"/>
        <end position="16"/>
    </location>
</feature>
<dbReference type="AlphaFoldDB" id="A0A9P0HW78"/>
<evidence type="ECO:0000313" key="2">
    <source>
        <dbReference type="EMBL" id="CAH1636523.1"/>
    </source>
</evidence>